<reference evidence="2" key="1">
    <citation type="submission" date="2021-10" db="EMBL/GenBank/DDBJ databases">
        <title>Tropical sea cucumber genome reveals ecological adaptation and Cuvierian tubules defense mechanism.</title>
        <authorList>
            <person name="Chen T."/>
        </authorList>
    </citation>
    <scope>NUCLEOTIDE SEQUENCE</scope>
    <source>
        <strain evidence="2">Nanhai2018</strain>
        <tissue evidence="2">Muscle</tissue>
    </source>
</reference>
<dbReference type="Pfam" id="PF03567">
    <property type="entry name" value="Sulfotransfer_2"/>
    <property type="match status" value="1"/>
</dbReference>
<dbReference type="PANTHER" id="PTHR32301:SF6">
    <property type="entry name" value="GOLVESIN-RELATED"/>
    <property type="match status" value="1"/>
</dbReference>
<evidence type="ECO:0000256" key="1">
    <source>
        <dbReference type="SAM" id="Phobius"/>
    </source>
</evidence>
<feature type="transmembrane region" description="Helical" evidence="1">
    <location>
        <begin position="12"/>
        <end position="30"/>
    </location>
</feature>
<dbReference type="InterPro" id="IPR053259">
    <property type="entry name" value="Golvesin-related_Golgi"/>
</dbReference>
<keyword evidence="3" id="KW-1185">Reference proteome</keyword>
<dbReference type="InterPro" id="IPR005331">
    <property type="entry name" value="Sulfotransferase"/>
</dbReference>
<dbReference type="InterPro" id="IPR027417">
    <property type="entry name" value="P-loop_NTPase"/>
</dbReference>
<dbReference type="GO" id="GO:0008146">
    <property type="term" value="F:sulfotransferase activity"/>
    <property type="evidence" value="ECO:0007669"/>
    <property type="project" value="InterPro"/>
</dbReference>
<comment type="caution">
    <text evidence="2">The sequence shown here is derived from an EMBL/GenBank/DDBJ whole genome shotgun (WGS) entry which is preliminary data.</text>
</comment>
<gene>
    <name evidence="2" type="ORF">HOLleu_14501</name>
</gene>
<sequence length="397" mass="45312">MVGSRSKLLTFVLHASVMGMLIWLFVLFLYKDSHAVRHRYFFQPFVTDANQIPEERSLSNDGGRKHRGKTVKEIGNLQESVVQYSSINKDKFPIIKNALRNYFLYVNDSKTASSYKATVLAFVHNQKSGGTTLKRCLSEILEYQNKEPVLVTNANRAAVEEKILNGVSESKPNDVFVGAATFGICENLAPTTCAYFTILRDPYERMISHYMFCRNGGETGLQCHNSTIEEYAISIGSLLFTHITAHMLCKKSCVSPNDDCENGTDGSAWRCERLYSSIYDVRRRSVLGYVIKNLDRFFAVIGLFEEYETSLALFQETFGLPLSDVCNGIHANEGTYPDVQGSNEDIGQQRRRYIDEMKRKLKANDTVRNNIEADVKIYERAREIFYKQKQIYIQTRS</sequence>
<evidence type="ECO:0000313" key="3">
    <source>
        <dbReference type="Proteomes" id="UP001152320"/>
    </source>
</evidence>
<keyword evidence="1" id="KW-0472">Membrane</keyword>
<dbReference type="EMBL" id="JAIZAY010000006">
    <property type="protein sequence ID" value="KAJ8040265.1"/>
    <property type="molecule type" value="Genomic_DNA"/>
</dbReference>
<evidence type="ECO:0008006" key="4">
    <source>
        <dbReference type="Google" id="ProtNLM"/>
    </source>
</evidence>
<keyword evidence="1" id="KW-0812">Transmembrane</keyword>
<name>A0A9Q1C8S7_HOLLE</name>
<accession>A0A9Q1C8S7</accession>
<dbReference type="Gene3D" id="3.40.50.300">
    <property type="entry name" value="P-loop containing nucleotide triphosphate hydrolases"/>
    <property type="match status" value="1"/>
</dbReference>
<dbReference type="GO" id="GO:0016020">
    <property type="term" value="C:membrane"/>
    <property type="evidence" value="ECO:0007669"/>
    <property type="project" value="InterPro"/>
</dbReference>
<keyword evidence="1" id="KW-1133">Transmembrane helix</keyword>
<dbReference type="SUPFAM" id="SSF52540">
    <property type="entry name" value="P-loop containing nucleoside triphosphate hydrolases"/>
    <property type="match status" value="1"/>
</dbReference>
<evidence type="ECO:0000313" key="2">
    <source>
        <dbReference type="EMBL" id="KAJ8040265.1"/>
    </source>
</evidence>
<dbReference type="OrthoDB" id="10010208at2759"/>
<dbReference type="PANTHER" id="PTHR32301">
    <property type="entry name" value="COUNTIN RECEPTOR CNR3-RELATED"/>
    <property type="match status" value="1"/>
</dbReference>
<protein>
    <recommendedName>
        <fullName evidence="4">Sulfotransferase</fullName>
    </recommendedName>
</protein>
<dbReference type="AlphaFoldDB" id="A0A9Q1C8S7"/>
<proteinExistence type="predicted"/>
<organism evidence="2 3">
    <name type="scientific">Holothuria leucospilota</name>
    <name type="common">Black long sea cucumber</name>
    <name type="synonym">Mertensiothuria leucospilota</name>
    <dbReference type="NCBI Taxonomy" id="206669"/>
    <lineage>
        <taxon>Eukaryota</taxon>
        <taxon>Metazoa</taxon>
        <taxon>Echinodermata</taxon>
        <taxon>Eleutherozoa</taxon>
        <taxon>Echinozoa</taxon>
        <taxon>Holothuroidea</taxon>
        <taxon>Aspidochirotacea</taxon>
        <taxon>Aspidochirotida</taxon>
        <taxon>Holothuriidae</taxon>
        <taxon>Holothuria</taxon>
    </lineage>
</organism>
<dbReference type="Proteomes" id="UP001152320">
    <property type="component" value="Chromosome 6"/>
</dbReference>